<evidence type="ECO:0000313" key="2">
    <source>
        <dbReference type="EMBL" id="ELZ46319.1"/>
    </source>
</evidence>
<comment type="caution">
    <text evidence="2">The sequence shown here is derived from an EMBL/GenBank/DDBJ whole genome shotgun (WGS) entry which is preliminary data.</text>
</comment>
<keyword evidence="3" id="KW-1185">Reference proteome</keyword>
<dbReference type="GO" id="GO:0016787">
    <property type="term" value="F:hydrolase activity"/>
    <property type="evidence" value="ECO:0007669"/>
    <property type="project" value="UniProtKB-KW"/>
</dbReference>
<reference evidence="2 3" key="1">
    <citation type="journal article" date="2014" name="PLoS Genet.">
        <title>Phylogenetically driven sequencing of extremely halophilic archaea reveals strategies for static and dynamic osmo-response.</title>
        <authorList>
            <person name="Becker E.A."/>
            <person name="Seitzer P.M."/>
            <person name="Tritt A."/>
            <person name="Larsen D."/>
            <person name="Krusor M."/>
            <person name="Yao A.I."/>
            <person name="Wu D."/>
            <person name="Madern D."/>
            <person name="Eisen J.A."/>
            <person name="Darling A.E."/>
            <person name="Facciotti M.T."/>
        </authorList>
    </citation>
    <scope>NUCLEOTIDE SEQUENCE [LARGE SCALE GENOMIC DNA]</scope>
    <source>
        <strain evidence="2 3">DSM 10284</strain>
    </source>
</reference>
<dbReference type="Pfam" id="PF04307">
    <property type="entry name" value="YdjM"/>
    <property type="match status" value="1"/>
</dbReference>
<keyword evidence="1" id="KW-0812">Transmembrane</keyword>
<dbReference type="OrthoDB" id="200338at2157"/>
<feature type="transmembrane region" description="Helical" evidence="1">
    <location>
        <begin position="59"/>
        <end position="79"/>
    </location>
</feature>
<gene>
    <name evidence="2" type="ORF">C464_10908</name>
</gene>
<feature type="transmembrane region" description="Helical" evidence="1">
    <location>
        <begin position="155"/>
        <end position="172"/>
    </location>
</feature>
<dbReference type="RefSeq" id="WP_006113703.1">
    <property type="nucleotide sequence ID" value="NZ_AOJL01000043.1"/>
</dbReference>
<evidence type="ECO:0000256" key="1">
    <source>
        <dbReference type="SAM" id="Phobius"/>
    </source>
</evidence>
<name>M0EIS6_9EURY</name>
<keyword evidence="2" id="KW-0378">Hydrolase</keyword>
<dbReference type="PATRIC" id="fig|1227466.3.peg.2184"/>
<organism evidence="2 3">
    <name type="scientific">Halorubrum coriense DSM 10284</name>
    <dbReference type="NCBI Taxonomy" id="1227466"/>
    <lineage>
        <taxon>Archaea</taxon>
        <taxon>Methanobacteriati</taxon>
        <taxon>Methanobacteriota</taxon>
        <taxon>Stenosarchaea group</taxon>
        <taxon>Halobacteria</taxon>
        <taxon>Halobacteriales</taxon>
        <taxon>Haloferacaceae</taxon>
        <taxon>Halorubrum</taxon>
    </lineage>
</organism>
<accession>M0EIS6</accession>
<keyword evidence="1" id="KW-1133">Transmembrane helix</keyword>
<protein>
    <submittedName>
        <fullName evidence="2">Membrane-bound metal-dependent hydrolase</fullName>
    </submittedName>
</protein>
<dbReference type="AlphaFoldDB" id="M0EIS6"/>
<dbReference type="Proteomes" id="UP000011509">
    <property type="component" value="Unassembled WGS sequence"/>
</dbReference>
<dbReference type="InterPro" id="IPR007404">
    <property type="entry name" value="YdjM-like"/>
</dbReference>
<proteinExistence type="predicted"/>
<evidence type="ECO:0000313" key="3">
    <source>
        <dbReference type="Proteomes" id="UP000011509"/>
    </source>
</evidence>
<keyword evidence="1" id="KW-0472">Membrane</keyword>
<dbReference type="EMBL" id="AOJL01000043">
    <property type="protein sequence ID" value="ELZ46319.1"/>
    <property type="molecule type" value="Genomic_DNA"/>
</dbReference>
<feature type="transmembrane region" description="Helical" evidence="1">
    <location>
        <begin position="91"/>
        <end position="110"/>
    </location>
</feature>
<sequence length="189" mass="20283">MWPWSHLAVGYVAFSAFVRVALRRRPSHRAAVVLAVATQLPDLIDKPLAWQFGLLSNGIGVAHSLIVGVPVALAVAVALRFKGFPELGAGVAIGYGSHVLGDILFAVLFSRPPVLPSFLWPVYTTPVSDAPGLGAKTVQLLLDSQALLGGEMGRTYFLLQALLLCGTVALWLRDGRPGFTVPRSFRRSK</sequence>